<proteinExistence type="predicted"/>
<dbReference type="EMBL" id="JAESVN010000011">
    <property type="protein sequence ID" value="MBL4918993.1"/>
    <property type="molecule type" value="Genomic_DNA"/>
</dbReference>
<reference evidence="2" key="1">
    <citation type="submission" date="2021-01" db="EMBL/GenBank/DDBJ databases">
        <title>Tabrizicola alba sp. nov. a motile alkaliphilic bacterium isolated from a soda lake.</title>
        <authorList>
            <person name="Szuroczki S."/>
            <person name="Abbaszade G."/>
            <person name="Schumann P."/>
            <person name="Toth E."/>
        </authorList>
    </citation>
    <scope>NUCLEOTIDE SEQUENCE</scope>
    <source>
        <strain evidence="2">DMG-N-6</strain>
    </source>
</reference>
<organism evidence="2 3">
    <name type="scientific">Szabonella alba</name>
    <dbReference type="NCBI Taxonomy" id="2804194"/>
    <lineage>
        <taxon>Bacteria</taxon>
        <taxon>Pseudomonadati</taxon>
        <taxon>Pseudomonadota</taxon>
        <taxon>Alphaproteobacteria</taxon>
        <taxon>Rhodobacterales</taxon>
        <taxon>Paracoccaceae</taxon>
        <taxon>Szabonella</taxon>
    </lineage>
</organism>
<evidence type="ECO:0000256" key="1">
    <source>
        <dbReference type="SAM" id="Phobius"/>
    </source>
</evidence>
<protein>
    <recommendedName>
        <fullName evidence="4">Mll5186 protein</fullName>
    </recommendedName>
</protein>
<keyword evidence="1" id="KW-0812">Transmembrane</keyword>
<sequence length="305" mass="31045">MISDASATRPGLGPVPAMAQSDVSYVDWSAILAGGIFALSISLLLISFGAGLGLSLTSPYRGDGVSAPWLAIAAGIWFAWVMVTGFGAGGYLAGRMRRRAGDATAPEVEARDGMHGLIVWATGALAAAILATLGVGGVLSAGATGTAQVVDAAGEAMSSDYFDDLMLRDTVAASETDAATTAPGQPPTTEAPVLQREVVAILARSAVDGQMAERDSTYLAQTIAANSDLDQTAARTRVDEVNAEIADARTTAMAAVEKARVAGVVFGFIAAATLLIGAVAAFFAATAGGRHRDEGLGLDVLMQRR</sequence>
<feature type="transmembrane region" description="Helical" evidence="1">
    <location>
        <begin position="114"/>
        <end position="139"/>
    </location>
</feature>
<gene>
    <name evidence="2" type="ORF">JL811_17350</name>
</gene>
<evidence type="ECO:0008006" key="4">
    <source>
        <dbReference type="Google" id="ProtNLM"/>
    </source>
</evidence>
<feature type="transmembrane region" description="Helical" evidence="1">
    <location>
        <begin position="261"/>
        <end position="285"/>
    </location>
</feature>
<name>A0A8K0Y247_9RHOB</name>
<dbReference type="AlphaFoldDB" id="A0A8K0Y247"/>
<evidence type="ECO:0000313" key="2">
    <source>
        <dbReference type="EMBL" id="MBL4918993.1"/>
    </source>
</evidence>
<feature type="transmembrane region" description="Helical" evidence="1">
    <location>
        <begin position="69"/>
        <end position="93"/>
    </location>
</feature>
<dbReference type="RefSeq" id="WP_202689972.1">
    <property type="nucleotide sequence ID" value="NZ_JAESVN010000011.1"/>
</dbReference>
<keyword evidence="1" id="KW-1133">Transmembrane helix</keyword>
<comment type="caution">
    <text evidence="2">The sequence shown here is derived from an EMBL/GenBank/DDBJ whole genome shotgun (WGS) entry which is preliminary data.</text>
</comment>
<accession>A0A8K0Y247</accession>
<keyword evidence="3" id="KW-1185">Reference proteome</keyword>
<keyword evidence="1" id="KW-0472">Membrane</keyword>
<dbReference type="Proteomes" id="UP000648908">
    <property type="component" value="Unassembled WGS sequence"/>
</dbReference>
<feature type="transmembrane region" description="Helical" evidence="1">
    <location>
        <begin position="28"/>
        <end position="49"/>
    </location>
</feature>
<evidence type="ECO:0000313" key="3">
    <source>
        <dbReference type="Proteomes" id="UP000648908"/>
    </source>
</evidence>